<feature type="domain" description="DUF6533" evidence="2">
    <location>
        <begin position="19"/>
        <end position="59"/>
    </location>
</feature>
<dbReference type="AlphaFoldDB" id="A0AA38KT38"/>
<comment type="caution">
    <text evidence="3">The sequence shown here is derived from an EMBL/GenBank/DDBJ whole genome shotgun (WGS) entry which is preliminary data.</text>
</comment>
<feature type="transmembrane region" description="Helical" evidence="1">
    <location>
        <begin position="165"/>
        <end position="184"/>
    </location>
</feature>
<feature type="transmembrane region" description="Helical" evidence="1">
    <location>
        <begin position="12"/>
        <end position="29"/>
    </location>
</feature>
<feature type="transmembrane region" description="Helical" evidence="1">
    <location>
        <begin position="205"/>
        <end position="230"/>
    </location>
</feature>
<reference evidence="3" key="1">
    <citation type="submission" date="2022-08" db="EMBL/GenBank/DDBJ databases">
        <authorList>
            <consortium name="DOE Joint Genome Institute"/>
            <person name="Min B."/>
            <person name="Riley R."/>
            <person name="Sierra-Patev S."/>
            <person name="Naranjo-Ortiz M."/>
            <person name="Looney B."/>
            <person name="Konkel Z."/>
            <person name="Slot J.C."/>
            <person name="Sakamoto Y."/>
            <person name="Steenwyk J.L."/>
            <person name="Rokas A."/>
            <person name="Carro J."/>
            <person name="Camarero S."/>
            <person name="Ferreira P."/>
            <person name="Molpeceres G."/>
            <person name="Ruiz-Duenas F.J."/>
            <person name="Serrano A."/>
            <person name="Henrissat B."/>
            <person name="Drula E."/>
            <person name="Hughes K.W."/>
            <person name="Mata J.L."/>
            <person name="Ishikawa N.K."/>
            <person name="Vargas-Isla R."/>
            <person name="Ushijima S."/>
            <person name="Smith C.A."/>
            <person name="Ahrendt S."/>
            <person name="Andreopoulos W."/>
            <person name="He G."/>
            <person name="Labutti K."/>
            <person name="Lipzen A."/>
            <person name="Ng V."/>
            <person name="Sandor L."/>
            <person name="Barry K."/>
            <person name="Martinez A.T."/>
            <person name="Xiao Y."/>
            <person name="Gibbons J.G."/>
            <person name="Terashima K."/>
            <person name="Hibbett D.S."/>
            <person name="Grigoriev I.V."/>
        </authorList>
    </citation>
    <scope>NUCLEOTIDE SEQUENCE</scope>
    <source>
        <strain evidence="3">TFB10291</strain>
    </source>
</reference>
<gene>
    <name evidence="3" type="ORF">GGU10DRAFT_386612</name>
</gene>
<dbReference type="Proteomes" id="UP001163798">
    <property type="component" value="Unassembled WGS sequence"/>
</dbReference>
<keyword evidence="1" id="KW-0812">Transmembrane</keyword>
<dbReference type="EMBL" id="MU793313">
    <property type="protein sequence ID" value="KAJ3786456.1"/>
    <property type="molecule type" value="Genomic_DNA"/>
</dbReference>
<keyword evidence="1" id="KW-1133">Transmembrane helix</keyword>
<name>A0AA38KT38_9AGAR</name>
<accession>A0AA38KT38</accession>
<keyword evidence="1" id="KW-0472">Membrane</keyword>
<feature type="transmembrane region" description="Helical" evidence="1">
    <location>
        <begin position="49"/>
        <end position="70"/>
    </location>
</feature>
<protein>
    <recommendedName>
        <fullName evidence="2">DUF6533 domain-containing protein</fullName>
    </recommendedName>
</protein>
<evidence type="ECO:0000256" key="1">
    <source>
        <dbReference type="SAM" id="Phobius"/>
    </source>
</evidence>
<dbReference type="InterPro" id="IPR045340">
    <property type="entry name" value="DUF6533"/>
</dbReference>
<evidence type="ECO:0000313" key="4">
    <source>
        <dbReference type="Proteomes" id="UP001163798"/>
    </source>
</evidence>
<dbReference type="Pfam" id="PF20151">
    <property type="entry name" value="DUF6533"/>
    <property type="match status" value="1"/>
</dbReference>
<evidence type="ECO:0000259" key="2">
    <source>
        <dbReference type="Pfam" id="PF20151"/>
    </source>
</evidence>
<evidence type="ECO:0000313" key="3">
    <source>
        <dbReference type="EMBL" id="KAJ3786456.1"/>
    </source>
</evidence>
<feature type="transmembrane region" description="Helical" evidence="1">
    <location>
        <begin position="236"/>
        <end position="255"/>
    </location>
</feature>
<sequence length="289" mass="32216">MSTASELEYVQLGDFLFSSALAFLYYDHLLTLDAEFQLIWKRSRSTSRYFFFVNRYFAFFGNIPAAYSLFSTSLTLSSCRSLVLFHQIFITITQAIVTGILTLRVYALYGCRKLFLACFLGVLALGTLISIILTIIIHSSASQITITSEGCRNVTQNLHSGATMAIGWEGILLLDTILFALTLWKAYHNRLAMGTSRVGVSLFSVVVRDGTIYFFIIASLNLANIVSFYVPGNLPGNFSALVGCLSVTLMSRMMLDLHEAADTGIYTNHGNESNYVLSQDVWVDRGHRH</sequence>
<organism evidence="3 4">
    <name type="scientific">Lentinula aff. detonsa</name>
    <dbReference type="NCBI Taxonomy" id="2804958"/>
    <lineage>
        <taxon>Eukaryota</taxon>
        <taxon>Fungi</taxon>
        <taxon>Dikarya</taxon>
        <taxon>Basidiomycota</taxon>
        <taxon>Agaricomycotina</taxon>
        <taxon>Agaricomycetes</taxon>
        <taxon>Agaricomycetidae</taxon>
        <taxon>Agaricales</taxon>
        <taxon>Marasmiineae</taxon>
        <taxon>Omphalotaceae</taxon>
        <taxon>Lentinula</taxon>
    </lineage>
</organism>
<keyword evidence="4" id="KW-1185">Reference proteome</keyword>
<feature type="transmembrane region" description="Helical" evidence="1">
    <location>
        <begin position="82"/>
        <end position="107"/>
    </location>
</feature>
<proteinExistence type="predicted"/>
<feature type="transmembrane region" description="Helical" evidence="1">
    <location>
        <begin position="114"/>
        <end position="137"/>
    </location>
</feature>